<feature type="region of interest" description="Disordered" evidence="1">
    <location>
        <begin position="23"/>
        <end position="59"/>
    </location>
</feature>
<accession>A0A2K3JNL4</accession>
<proteinExistence type="predicted"/>
<comment type="caution">
    <text evidence="2">The sequence shown here is derived from an EMBL/GenBank/DDBJ whole genome shotgun (WGS) entry which is preliminary data.</text>
</comment>
<reference evidence="2 3" key="1">
    <citation type="journal article" date="2014" name="Am. J. Bot.">
        <title>Genome assembly and annotation for red clover (Trifolium pratense; Fabaceae).</title>
        <authorList>
            <person name="Istvanek J."/>
            <person name="Jaros M."/>
            <person name="Krenek A."/>
            <person name="Repkova J."/>
        </authorList>
    </citation>
    <scope>NUCLEOTIDE SEQUENCE [LARGE SCALE GENOMIC DNA]</scope>
    <source>
        <strain evidence="3">cv. Tatra</strain>
        <tissue evidence="2">Young leaves</tissue>
    </source>
</reference>
<feature type="compositionally biased region" description="Polar residues" evidence="1">
    <location>
        <begin position="50"/>
        <end position="59"/>
    </location>
</feature>
<evidence type="ECO:0000313" key="2">
    <source>
        <dbReference type="EMBL" id="PNX55617.1"/>
    </source>
</evidence>
<sequence length="59" mass="6537">LPSHIHTSYVFNVKHLIPYSADASSSEDEMLSDSRANLFHPGEDDVVQDPITTKAHTSK</sequence>
<organism evidence="2 3">
    <name type="scientific">Trifolium pratense</name>
    <name type="common">Red clover</name>
    <dbReference type="NCBI Taxonomy" id="57577"/>
    <lineage>
        <taxon>Eukaryota</taxon>
        <taxon>Viridiplantae</taxon>
        <taxon>Streptophyta</taxon>
        <taxon>Embryophyta</taxon>
        <taxon>Tracheophyta</taxon>
        <taxon>Spermatophyta</taxon>
        <taxon>Magnoliopsida</taxon>
        <taxon>eudicotyledons</taxon>
        <taxon>Gunneridae</taxon>
        <taxon>Pentapetalae</taxon>
        <taxon>rosids</taxon>
        <taxon>fabids</taxon>
        <taxon>Fabales</taxon>
        <taxon>Fabaceae</taxon>
        <taxon>Papilionoideae</taxon>
        <taxon>50 kb inversion clade</taxon>
        <taxon>NPAAA clade</taxon>
        <taxon>Hologalegina</taxon>
        <taxon>IRL clade</taxon>
        <taxon>Trifolieae</taxon>
        <taxon>Trifolium</taxon>
    </lineage>
</organism>
<evidence type="ECO:0000256" key="1">
    <source>
        <dbReference type="SAM" id="MobiDB-lite"/>
    </source>
</evidence>
<feature type="non-terminal residue" evidence="2">
    <location>
        <position position="1"/>
    </location>
</feature>
<name>A0A2K3JNL4_TRIPR</name>
<evidence type="ECO:0000313" key="3">
    <source>
        <dbReference type="Proteomes" id="UP000236291"/>
    </source>
</evidence>
<reference evidence="2 3" key="2">
    <citation type="journal article" date="2017" name="Front. Plant Sci.">
        <title>Gene Classification and Mining of Molecular Markers Useful in Red Clover (Trifolium pratense) Breeding.</title>
        <authorList>
            <person name="Istvanek J."/>
            <person name="Dluhosova J."/>
            <person name="Dluhos P."/>
            <person name="Patkova L."/>
            <person name="Nedelnik J."/>
            <person name="Repkova J."/>
        </authorList>
    </citation>
    <scope>NUCLEOTIDE SEQUENCE [LARGE SCALE GENOMIC DNA]</scope>
    <source>
        <strain evidence="3">cv. Tatra</strain>
        <tissue evidence="2">Young leaves</tissue>
    </source>
</reference>
<protein>
    <submittedName>
        <fullName evidence="2">Uncharacterized protein</fullName>
    </submittedName>
</protein>
<dbReference type="AlphaFoldDB" id="A0A2K3JNL4"/>
<dbReference type="Proteomes" id="UP000236291">
    <property type="component" value="Unassembled WGS sequence"/>
</dbReference>
<gene>
    <name evidence="2" type="ORF">L195_g049247</name>
</gene>
<dbReference type="EMBL" id="ASHM01072197">
    <property type="protein sequence ID" value="PNX55617.1"/>
    <property type="molecule type" value="Genomic_DNA"/>
</dbReference>